<comment type="caution">
    <text evidence="1">The sequence shown here is derived from an EMBL/GenBank/DDBJ whole genome shotgun (WGS) entry which is preliminary data.</text>
</comment>
<gene>
    <name evidence="1" type="ORF">G2W53_018664</name>
</gene>
<accession>A0A834TW85</accession>
<organism evidence="1 2">
    <name type="scientific">Senna tora</name>
    <dbReference type="NCBI Taxonomy" id="362788"/>
    <lineage>
        <taxon>Eukaryota</taxon>
        <taxon>Viridiplantae</taxon>
        <taxon>Streptophyta</taxon>
        <taxon>Embryophyta</taxon>
        <taxon>Tracheophyta</taxon>
        <taxon>Spermatophyta</taxon>
        <taxon>Magnoliopsida</taxon>
        <taxon>eudicotyledons</taxon>
        <taxon>Gunneridae</taxon>
        <taxon>Pentapetalae</taxon>
        <taxon>rosids</taxon>
        <taxon>fabids</taxon>
        <taxon>Fabales</taxon>
        <taxon>Fabaceae</taxon>
        <taxon>Caesalpinioideae</taxon>
        <taxon>Cassia clade</taxon>
        <taxon>Senna</taxon>
    </lineage>
</organism>
<name>A0A834TW85_9FABA</name>
<dbReference type="AlphaFoldDB" id="A0A834TW85"/>
<dbReference type="EMBL" id="JAAIUW010000006">
    <property type="protein sequence ID" value="KAF7827500.1"/>
    <property type="molecule type" value="Genomic_DNA"/>
</dbReference>
<sequence>MGYQQNMEQFILIRFKGLGLTKEEQHPSLEDKVIEASKILLEECYQQEESRGYNTMEHNIGDS</sequence>
<evidence type="ECO:0000313" key="1">
    <source>
        <dbReference type="EMBL" id="KAF7827500.1"/>
    </source>
</evidence>
<proteinExistence type="predicted"/>
<keyword evidence="2" id="KW-1185">Reference proteome</keyword>
<protein>
    <submittedName>
        <fullName evidence="1">Uncharacterized protein</fullName>
    </submittedName>
</protein>
<dbReference type="Proteomes" id="UP000634136">
    <property type="component" value="Unassembled WGS sequence"/>
</dbReference>
<evidence type="ECO:0000313" key="2">
    <source>
        <dbReference type="Proteomes" id="UP000634136"/>
    </source>
</evidence>
<reference evidence="1" key="1">
    <citation type="submission" date="2020-09" db="EMBL/GenBank/DDBJ databases">
        <title>Genome-Enabled Discovery of Anthraquinone Biosynthesis in Senna tora.</title>
        <authorList>
            <person name="Kang S.-H."/>
            <person name="Pandey R.P."/>
            <person name="Lee C.-M."/>
            <person name="Sim J.-S."/>
            <person name="Jeong J.-T."/>
            <person name="Choi B.-S."/>
            <person name="Jung M."/>
            <person name="Ginzburg D."/>
            <person name="Zhao K."/>
            <person name="Won S.Y."/>
            <person name="Oh T.-J."/>
            <person name="Yu Y."/>
            <person name="Kim N.-H."/>
            <person name="Lee O.R."/>
            <person name="Lee T.-H."/>
            <person name="Bashyal P."/>
            <person name="Kim T.-S."/>
            <person name="Lee W.-H."/>
            <person name="Kawkins C."/>
            <person name="Kim C.-K."/>
            <person name="Kim J.S."/>
            <person name="Ahn B.O."/>
            <person name="Rhee S.Y."/>
            <person name="Sohng J.K."/>
        </authorList>
    </citation>
    <scope>NUCLEOTIDE SEQUENCE</scope>
    <source>
        <tissue evidence="1">Leaf</tissue>
    </source>
</reference>